<organism evidence="1 2">
    <name type="scientific">Batillaria attramentaria</name>
    <dbReference type="NCBI Taxonomy" id="370345"/>
    <lineage>
        <taxon>Eukaryota</taxon>
        <taxon>Metazoa</taxon>
        <taxon>Spiralia</taxon>
        <taxon>Lophotrochozoa</taxon>
        <taxon>Mollusca</taxon>
        <taxon>Gastropoda</taxon>
        <taxon>Caenogastropoda</taxon>
        <taxon>Sorbeoconcha</taxon>
        <taxon>Cerithioidea</taxon>
        <taxon>Batillariidae</taxon>
        <taxon>Batillaria</taxon>
    </lineage>
</organism>
<accession>A0ABD0M0P4</accession>
<proteinExistence type="predicted"/>
<gene>
    <name evidence="1" type="ORF">BaRGS_00003234</name>
</gene>
<dbReference type="Proteomes" id="UP001519460">
    <property type="component" value="Unassembled WGS sequence"/>
</dbReference>
<comment type="caution">
    <text evidence="1">The sequence shown here is derived from an EMBL/GenBank/DDBJ whole genome shotgun (WGS) entry which is preliminary data.</text>
</comment>
<keyword evidence="2" id="KW-1185">Reference proteome</keyword>
<name>A0ABD0M0P4_9CAEN</name>
<evidence type="ECO:0000313" key="1">
    <source>
        <dbReference type="EMBL" id="KAK7505489.1"/>
    </source>
</evidence>
<reference evidence="1 2" key="1">
    <citation type="journal article" date="2023" name="Sci. Data">
        <title>Genome assembly of the Korean intertidal mud-creeper Batillaria attramentaria.</title>
        <authorList>
            <person name="Patra A.K."/>
            <person name="Ho P.T."/>
            <person name="Jun S."/>
            <person name="Lee S.J."/>
            <person name="Kim Y."/>
            <person name="Won Y.J."/>
        </authorList>
    </citation>
    <scope>NUCLEOTIDE SEQUENCE [LARGE SCALE GENOMIC DNA]</scope>
    <source>
        <strain evidence="1">Wonlab-2016</strain>
    </source>
</reference>
<protein>
    <submittedName>
        <fullName evidence="1">Uncharacterized protein</fullName>
    </submittedName>
</protein>
<dbReference type="AlphaFoldDB" id="A0ABD0M0P4"/>
<evidence type="ECO:0000313" key="2">
    <source>
        <dbReference type="Proteomes" id="UP001519460"/>
    </source>
</evidence>
<dbReference type="EMBL" id="JACVVK020000010">
    <property type="protein sequence ID" value="KAK7505489.1"/>
    <property type="molecule type" value="Genomic_DNA"/>
</dbReference>
<sequence>MFIPTDYKYTISLLCVRPPKVNVSLKRSQQSEMLSPVDANSLASRGVVREQNIGEMCLLFSPSSTQNTQKQYGVVPASEYARRRHANESDGSDLKLTIEISGYQ</sequence>